<comment type="caution">
    <text evidence="7">The sequence shown here is derived from an EMBL/GenBank/DDBJ whole genome shotgun (WGS) entry which is preliminary data.</text>
</comment>
<proteinExistence type="inferred from homology"/>
<evidence type="ECO:0000259" key="5">
    <source>
        <dbReference type="PROSITE" id="PS50111"/>
    </source>
</evidence>
<dbReference type="AlphaFoldDB" id="A0A6N9TPK3"/>
<dbReference type="Pfam" id="PF00672">
    <property type="entry name" value="HAMP"/>
    <property type="match status" value="1"/>
</dbReference>
<feature type="domain" description="Methyl-accepting transducer" evidence="5">
    <location>
        <begin position="273"/>
        <end position="488"/>
    </location>
</feature>
<dbReference type="SMART" id="SM00304">
    <property type="entry name" value="HAMP"/>
    <property type="match status" value="1"/>
</dbReference>
<dbReference type="PROSITE" id="PS50885">
    <property type="entry name" value="HAMP"/>
    <property type="match status" value="1"/>
</dbReference>
<evidence type="ECO:0000256" key="1">
    <source>
        <dbReference type="ARBA" id="ARBA00023224"/>
    </source>
</evidence>
<dbReference type="InterPro" id="IPR004089">
    <property type="entry name" value="MCPsignal_dom"/>
</dbReference>
<evidence type="ECO:0000256" key="3">
    <source>
        <dbReference type="PROSITE-ProRule" id="PRU00284"/>
    </source>
</evidence>
<protein>
    <submittedName>
        <fullName evidence="7">HAMP domain-containing protein</fullName>
    </submittedName>
</protein>
<dbReference type="GO" id="GO:0006935">
    <property type="term" value="P:chemotaxis"/>
    <property type="evidence" value="ECO:0007669"/>
    <property type="project" value="InterPro"/>
</dbReference>
<dbReference type="Gene3D" id="1.20.120.30">
    <property type="entry name" value="Aspartate receptor, ligand-binding domain"/>
    <property type="match status" value="1"/>
</dbReference>
<feature type="transmembrane region" description="Helical" evidence="4">
    <location>
        <begin position="6"/>
        <end position="28"/>
    </location>
</feature>
<dbReference type="InterPro" id="IPR004090">
    <property type="entry name" value="Chemotax_Me-accpt_rcpt"/>
</dbReference>
<feature type="domain" description="HAMP" evidence="6">
    <location>
        <begin position="202"/>
        <end position="254"/>
    </location>
</feature>
<evidence type="ECO:0000313" key="7">
    <source>
        <dbReference type="EMBL" id="NDY42370.1"/>
    </source>
</evidence>
<evidence type="ECO:0000259" key="6">
    <source>
        <dbReference type="PROSITE" id="PS50885"/>
    </source>
</evidence>
<sequence length="521" mass="55562">MKIWQKIGIGFAAVSLVNLLNLGVMYVLQHRADAYGERAATARRLLEAEKEAVSALIRWKVNVLADLLNESAPEVELDPAACPLGRFLASVQARDGEERELLDGIRRHHAAMHRGAAGLRRLFAGGGEVDADDVAEVYNEAVHRPSREVLARLGRLDDFYSRRALALQGDARRQVSHLKAFGLAANGAALVMAVAFGLWVARAVSRPIHDILVGLEQVAEGDFSRDLPAGGRDEMAQVARAVNHALESLRRFFSAIKAASGDVARQGGGVHDAAAEVAAAAAEAADQARQVRGSSEQASASVSGVAAAMEEMTATVTEIARHTQEVRDASQRADQGAEEAEAIIRKLARSAVKIGEASTLIGAIAEQTNLLALNATIEAARAGEMGKGFAVVANEVKELAKQTGRSVEEIETVVDELQADSRASTEAVERIVGEVRHVAELAGSVAAAVEEQTATVQEVSRRTQEADGEVQEMARMTESIAEASARMTRNAEAMREVAATLRGVSERLEAELEVFRLPEGA</sequence>
<dbReference type="PRINTS" id="PR00260">
    <property type="entry name" value="CHEMTRNSDUCR"/>
</dbReference>
<dbReference type="RefSeq" id="WP_163298510.1">
    <property type="nucleotide sequence ID" value="NZ_JAAGRR010000051.1"/>
</dbReference>
<dbReference type="Pfam" id="PF00015">
    <property type="entry name" value="MCPsignal"/>
    <property type="match status" value="1"/>
</dbReference>
<keyword evidence="4" id="KW-0472">Membrane</keyword>
<keyword evidence="4" id="KW-1133">Transmembrane helix</keyword>
<dbReference type="EMBL" id="JAAGRR010000051">
    <property type="protein sequence ID" value="NDY42370.1"/>
    <property type="molecule type" value="Genomic_DNA"/>
</dbReference>
<dbReference type="SMART" id="SM00283">
    <property type="entry name" value="MA"/>
    <property type="match status" value="1"/>
</dbReference>
<keyword evidence="4" id="KW-0812">Transmembrane</keyword>
<dbReference type="GO" id="GO:0007165">
    <property type="term" value="P:signal transduction"/>
    <property type="evidence" value="ECO:0007669"/>
    <property type="project" value="UniProtKB-KW"/>
</dbReference>
<dbReference type="Proteomes" id="UP000469346">
    <property type="component" value="Unassembled WGS sequence"/>
</dbReference>
<dbReference type="SUPFAM" id="SSF58104">
    <property type="entry name" value="Methyl-accepting chemotaxis protein (MCP) signaling domain"/>
    <property type="match status" value="1"/>
</dbReference>
<dbReference type="GO" id="GO:0016020">
    <property type="term" value="C:membrane"/>
    <property type="evidence" value="ECO:0007669"/>
    <property type="project" value="InterPro"/>
</dbReference>
<evidence type="ECO:0000256" key="4">
    <source>
        <dbReference type="SAM" id="Phobius"/>
    </source>
</evidence>
<dbReference type="GO" id="GO:0004888">
    <property type="term" value="F:transmembrane signaling receptor activity"/>
    <property type="evidence" value="ECO:0007669"/>
    <property type="project" value="InterPro"/>
</dbReference>
<dbReference type="InterPro" id="IPR003660">
    <property type="entry name" value="HAMP_dom"/>
</dbReference>
<evidence type="ECO:0000256" key="2">
    <source>
        <dbReference type="ARBA" id="ARBA00029447"/>
    </source>
</evidence>
<dbReference type="PANTHER" id="PTHR32089">
    <property type="entry name" value="METHYL-ACCEPTING CHEMOTAXIS PROTEIN MCPB"/>
    <property type="match status" value="1"/>
</dbReference>
<accession>A0A6N9TPK3</accession>
<keyword evidence="8" id="KW-1185">Reference proteome</keyword>
<gene>
    <name evidence="7" type="ORF">G3N55_05880</name>
</gene>
<comment type="similarity">
    <text evidence="2">Belongs to the methyl-accepting chemotaxis (MCP) protein family.</text>
</comment>
<dbReference type="Gene3D" id="1.10.287.950">
    <property type="entry name" value="Methyl-accepting chemotaxis protein"/>
    <property type="match status" value="1"/>
</dbReference>
<reference evidence="7 8" key="1">
    <citation type="submission" date="2020-02" db="EMBL/GenBank/DDBJ databases">
        <title>Comparative genomics of sulfur disproportionating microorganisms.</title>
        <authorList>
            <person name="Ward L.M."/>
            <person name="Bertran E."/>
            <person name="Johnston D.T."/>
        </authorList>
    </citation>
    <scope>NUCLEOTIDE SEQUENCE [LARGE SCALE GENOMIC DNA]</scope>
    <source>
        <strain evidence="7 8">DSM 100025</strain>
    </source>
</reference>
<keyword evidence="1 3" id="KW-0807">Transducer</keyword>
<dbReference type="PANTHER" id="PTHR32089:SF112">
    <property type="entry name" value="LYSOZYME-LIKE PROTEIN-RELATED"/>
    <property type="match status" value="1"/>
</dbReference>
<dbReference type="PROSITE" id="PS50111">
    <property type="entry name" value="CHEMOTAXIS_TRANSDUC_2"/>
    <property type="match status" value="1"/>
</dbReference>
<evidence type="ECO:0000313" key="8">
    <source>
        <dbReference type="Proteomes" id="UP000469346"/>
    </source>
</evidence>
<dbReference type="CDD" id="cd06225">
    <property type="entry name" value="HAMP"/>
    <property type="match status" value="1"/>
</dbReference>
<name>A0A6N9TPK3_DISTH</name>
<organism evidence="7 8">
    <name type="scientific">Dissulfurirhabdus thermomarina</name>
    <dbReference type="NCBI Taxonomy" id="1765737"/>
    <lineage>
        <taxon>Bacteria</taxon>
        <taxon>Deltaproteobacteria</taxon>
        <taxon>Dissulfurirhabdaceae</taxon>
        <taxon>Dissulfurirhabdus</taxon>
    </lineage>
</organism>